<name>A0A7S3L736_9STRA</name>
<dbReference type="GO" id="GO:0001097">
    <property type="term" value="F:TFIIH-class transcription factor complex binding"/>
    <property type="evidence" value="ECO:0007669"/>
    <property type="project" value="TreeGrafter"/>
</dbReference>
<dbReference type="GO" id="GO:0006367">
    <property type="term" value="P:transcription initiation at RNA polymerase II promoter"/>
    <property type="evidence" value="ECO:0007669"/>
    <property type="project" value="InterPro"/>
</dbReference>
<gene>
    <name evidence="2" type="ORF">ACOF00016_LOCUS11151</name>
</gene>
<dbReference type="PANTHER" id="PTHR12716">
    <property type="entry name" value="TRANSCRIPTION INITIATION FACTOR IIE, BETA SUBUNIT"/>
    <property type="match status" value="1"/>
</dbReference>
<sequence>MSNTYGFDFLRKEHLDESVIDDHEPHRPTDVLLPGSPGLSTEELFLQAQNKPDLEKQFDILNFLQKHREAGGLAPSVIYKSTGIDLELDTKVAAMLKNNPKIHVDQWPDPENPALKVPHYSYQATYPNVRDRATLLAQINREFNGVPMRHLLDAYQEAEVAADISALVTAGDVIAVQNSEDKDKILFPRGEPFLVELDGLIAIPRPNETKSEDTDNREKVPPETVYVETDVDPCPQIRRGEAVQVGGQWFRVSSAVKAGLPLSEQPSRAQAPLSVVSLQDLSKRNEVEGYIRPLDSKTLPLDAPLTENAEKNVRAAREARERLLRLAHGRTGGVAQQLLGSHAHASNPMSMAASFAGSVTTTRKRPTAKASTTSATKKQVSKEELEKAASDPSLSLYQHARRHGCTKDVREMYLKTRSLVPESDQDLYKLLLQHKLIEPDEQLRRKRLGKASNVDQQGKPKKRRYYERKNQRWTNTHLEGTDIGTLLALAQEKQKQGKSVGDGGM</sequence>
<reference evidence="2" key="1">
    <citation type="submission" date="2021-01" db="EMBL/GenBank/DDBJ databases">
        <authorList>
            <person name="Corre E."/>
            <person name="Pelletier E."/>
            <person name="Niang G."/>
            <person name="Scheremetjew M."/>
            <person name="Finn R."/>
            <person name="Kale V."/>
            <person name="Holt S."/>
            <person name="Cochrane G."/>
            <person name="Meng A."/>
            <person name="Brown T."/>
            <person name="Cohen L."/>
        </authorList>
    </citation>
    <scope>NUCLEOTIDE SEQUENCE</scope>
    <source>
        <strain evidence="2">CCMP127</strain>
    </source>
</reference>
<dbReference type="GO" id="GO:0005673">
    <property type="term" value="C:transcription factor TFIIE complex"/>
    <property type="evidence" value="ECO:0007669"/>
    <property type="project" value="InterPro"/>
</dbReference>
<feature type="compositionally biased region" description="Low complexity" evidence="1">
    <location>
        <begin position="368"/>
        <end position="378"/>
    </location>
</feature>
<evidence type="ECO:0000313" key="2">
    <source>
        <dbReference type="EMBL" id="CAE0413908.1"/>
    </source>
</evidence>
<dbReference type="EMBL" id="HBIM01013837">
    <property type="protein sequence ID" value="CAE0413908.1"/>
    <property type="molecule type" value="Transcribed_RNA"/>
</dbReference>
<organism evidence="2">
    <name type="scientific">Amphora coffeiformis</name>
    <dbReference type="NCBI Taxonomy" id="265554"/>
    <lineage>
        <taxon>Eukaryota</taxon>
        <taxon>Sar</taxon>
        <taxon>Stramenopiles</taxon>
        <taxon>Ochrophyta</taxon>
        <taxon>Bacillariophyta</taxon>
        <taxon>Bacillariophyceae</taxon>
        <taxon>Bacillariophycidae</taxon>
        <taxon>Thalassiophysales</taxon>
        <taxon>Catenulaceae</taxon>
        <taxon>Amphora</taxon>
    </lineage>
</organism>
<dbReference type="PANTHER" id="PTHR12716:SF8">
    <property type="entry name" value="TRANSCRIPTION INITIATION FACTOR IIE SUBUNIT BETA"/>
    <property type="match status" value="1"/>
</dbReference>
<feature type="region of interest" description="Disordered" evidence="1">
    <location>
        <begin position="356"/>
        <end position="395"/>
    </location>
</feature>
<protein>
    <recommendedName>
        <fullName evidence="3">Transcription initiation factor IIE subunit beta</fullName>
    </recommendedName>
</protein>
<feature type="compositionally biased region" description="Basic and acidic residues" evidence="1">
    <location>
        <begin position="380"/>
        <end position="389"/>
    </location>
</feature>
<dbReference type="InterPro" id="IPR016656">
    <property type="entry name" value="TFIIE-bsu"/>
</dbReference>
<proteinExistence type="predicted"/>
<evidence type="ECO:0008006" key="3">
    <source>
        <dbReference type="Google" id="ProtNLM"/>
    </source>
</evidence>
<evidence type="ECO:0000256" key="1">
    <source>
        <dbReference type="SAM" id="MobiDB-lite"/>
    </source>
</evidence>
<dbReference type="AlphaFoldDB" id="A0A7S3L736"/>
<accession>A0A7S3L736</accession>